<evidence type="ECO:0000256" key="4">
    <source>
        <dbReference type="ARBA" id="ARBA00022737"/>
    </source>
</evidence>
<feature type="disulfide bond" evidence="9">
    <location>
        <begin position="222"/>
        <end position="232"/>
    </location>
</feature>
<name>A0A8X7XI15_POLSE</name>
<keyword evidence="7 9" id="KW-1015">Disulfide bond</keyword>
<dbReference type="PROSITE" id="PS50287">
    <property type="entry name" value="SRCR_2"/>
    <property type="match status" value="3"/>
</dbReference>
<feature type="disulfide bond" evidence="9">
    <location>
        <begin position="76"/>
        <end position="140"/>
    </location>
</feature>
<evidence type="ECO:0000313" key="13">
    <source>
        <dbReference type="Proteomes" id="UP000886611"/>
    </source>
</evidence>
<reference evidence="12 13" key="1">
    <citation type="journal article" date="2021" name="Cell">
        <title>Tracing the genetic footprints of vertebrate landing in non-teleost ray-finned fishes.</title>
        <authorList>
            <person name="Bi X."/>
            <person name="Wang K."/>
            <person name="Yang L."/>
            <person name="Pan H."/>
            <person name="Jiang H."/>
            <person name="Wei Q."/>
            <person name="Fang M."/>
            <person name="Yu H."/>
            <person name="Zhu C."/>
            <person name="Cai Y."/>
            <person name="He Y."/>
            <person name="Gan X."/>
            <person name="Zeng H."/>
            <person name="Yu D."/>
            <person name="Zhu Y."/>
            <person name="Jiang H."/>
            <person name="Qiu Q."/>
            <person name="Yang H."/>
            <person name="Zhang Y.E."/>
            <person name="Wang W."/>
            <person name="Zhu M."/>
            <person name="He S."/>
            <person name="Zhang G."/>
        </authorList>
    </citation>
    <scope>NUCLEOTIDE SEQUENCE [LARGE SCALE GENOMIC DNA]</scope>
    <source>
        <strain evidence="12">Bchr_013</strain>
    </source>
</reference>
<dbReference type="FunFam" id="3.10.250.10:FF:000016">
    <property type="entry name" value="Scavenger receptor cysteine-rich protein type 12"/>
    <property type="match status" value="1"/>
</dbReference>
<feature type="non-terminal residue" evidence="12">
    <location>
        <position position="1"/>
    </location>
</feature>
<feature type="domain" description="SRCR" evidence="11">
    <location>
        <begin position="51"/>
        <end position="151"/>
    </location>
</feature>
<keyword evidence="6" id="KW-0472">Membrane</keyword>
<keyword evidence="8" id="KW-0325">Glycoprotein</keyword>
<dbReference type="SMART" id="SM00202">
    <property type="entry name" value="SR"/>
    <property type="match status" value="3"/>
</dbReference>
<feature type="disulfide bond" evidence="9">
    <location>
        <begin position="122"/>
        <end position="132"/>
    </location>
</feature>
<feature type="disulfide bond" evidence="9">
    <location>
        <begin position="191"/>
        <end position="252"/>
    </location>
</feature>
<evidence type="ECO:0000259" key="11">
    <source>
        <dbReference type="PROSITE" id="PS50287"/>
    </source>
</evidence>
<dbReference type="InterPro" id="IPR036772">
    <property type="entry name" value="SRCR-like_dom_sf"/>
</dbReference>
<gene>
    <name evidence="12" type="primary">Wc11_1</name>
    <name evidence="12" type="ORF">GTO96_0004315</name>
</gene>
<feature type="disulfide bond" evidence="9">
    <location>
        <begin position="178"/>
        <end position="242"/>
    </location>
</feature>
<dbReference type="Proteomes" id="UP000886611">
    <property type="component" value="Unassembled WGS sequence"/>
</dbReference>
<dbReference type="GO" id="GO:0016020">
    <property type="term" value="C:membrane"/>
    <property type="evidence" value="ECO:0007669"/>
    <property type="project" value="UniProtKB-SubCell"/>
</dbReference>
<protein>
    <submittedName>
        <fullName evidence="12">WC11 protein</fullName>
    </submittedName>
</protein>
<keyword evidence="4" id="KW-0677">Repeat</keyword>
<evidence type="ECO:0000256" key="1">
    <source>
        <dbReference type="ARBA" id="ARBA00004167"/>
    </source>
</evidence>
<evidence type="ECO:0000313" key="12">
    <source>
        <dbReference type="EMBL" id="KAG2469490.1"/>
    </source>
</evidence>
<dbReference type="AlphaFoldDB" id="A0A8X7XI15"/>
<comment type="subcellular location">
    <subcellularLocation>
        <location evidence="1">Membrane</location>
        <topology evidence="1">Single-pass membrane protein</topology>
    </subcellularLocation>
</comment>
<accession>A0A8X7XI15</accession>
<proteinExistence type="predicted"/>
<dbReference type="FunFam" id="3.10.250.10:FF:000012">
    <property type="entry name" value="CD163 molecule like 1"/>
    <property type="match status" value="1"/>
</dbReference>
<evidence type="ECO:0000256" key="7">
    <source>
        <dbReference type="ARBA" id="ARBA00023157"/>
    </source>
</evidence>
<dbReference type="SUPFAM" id="SSF56487">
    <property type="entry name" value="SRCR-like"/>
    <property type="match status" value="3"/>
</dbReference>
<dbReference type="PANTHER" id="PTHR19331">
    <property type="entry name" value="SCAVENGER RECEPTOR DOMAIN-CONTAINING"/>
    <property type="match status" value="1"/>
</dbReference>
<feature type="non-terminal residue" evidence="12">
    <location>
        <position position="319"/>
    </location>
</feature>
<evidence type="ECO:0000256" key="8">
    <source>
        <dbReference type="ARBA" id="ARBA00023180"/>
    </source>
</evidence>
<evidence type="ECO:0000256" key="9">
    <source>
        <dbReference type="PROSITE-ProRule" id="PRU00196"/>
    </source>
</evidence>
<dbReference type="InterPro" id="IPR001190">
    <property type="entry name" value="SRCR"/>
</dbReference>
<evidence type="ECO:0000256" key="6">
    <source>
        <dbReference type="ARBA" id="ARBA00023136"/>
    </source>
</evidence>
<dbReference type="FunFam" id="3.10.250.10:FF:000009">
    <property type="entry name" value="WC1"/>
    <property type="match status" value="1"/>
</dbReference>
<sequence>MGFNRLCLLTAPSLDSLRRQGKTPKNLVVKNGRNLGKGSSKRDPFPDNQDLKPVNGQGQCERRVEVLRNGQWGTMCDYSSNWDMKDAAVVCRQLGCGEALSGPRYAHFGGGTGPVLVRNVNCKGQESALKDCQSETYSLCHHYYDVSAVCSEFKMLRLTDGCSGQLQVFYNNSWGSVCANNMDKATADKICKELGCGSLKSDVKEELSKLDPDPKWLDNVRCRGHEASVWQCPSSPWGKNTCTRTEVAEFSCSETLDLRLVGGTNNCSGRVEIKYGDTWGTVCDDDWDMKDVKVVCRQLRCGEPVSAELEFGGGRGVSG</sequence>
<dbReference type="Gene3D" id="3.10.250.10">
    <property type="entry name" value="SRCR-like domain"/>
    <property type="match status" value="3"/>
</dbReference>
<evidence type="ECO:0000256" key="3">
    <source>
        <dbReference type="ARBA" id="ARBA00022729"/>
    </source>
</evidence>
<comment type="caution">
    <text evidence="9">Lacks conserved residue(s) required for the propagation of feature annotation.</text>
</comment>
<evidence type="ECO:0000256" key="2">
    <source>
        <dbReference type="ARBA" id="ARBA00022692"/>
    </source>
</evidence>
<evidence type="ECO:0000256" key="5">
    <source>
        <dbReference type="ARBA" id="ARBA00022989"/>
    </source>
</evidence>
<dbReference type="EMBL" id="JAATIS010000220">
    <property type="protein sequence ID" value="KAG2469490.1"/>
    <property type="molecule type" value="Genomic_DNA"/>
</dbReference>
<dbReference type="Pfam" id="PF00530">
    <property type="entry name" value="SRCR"/>
    <property type="match status" value="3"/>
</dbReference>
<comment type="caution">
    <text evidence="12">The sequence shown here is derived from an EMBL/GenBank/DDBJ whole genome shotgun (WGS) entry which is preliminary data.</text>
</comment>
<keyword evidence="3" id="KW-0732">Signal</keyword>
<keyword evidence="5" id="KW-1133">Transmembrane helix</keyword>
<keyword evidence="2" id="KW-0812">Transmembrane</keyword>
<evidence type="ECO:0000256" key="10">
    <source>
        <dbReference type="SAM" id="MobiDB-lite"/>
    </source>
</evidence>
<feature type="domain" description="SRCR" evidence="11">
    <location>
        <begin position="258"/>
        <end position="319"/>
    </location>
</feature>
<organism evidence="12 13">
    <name type="scientific">Polypterus senegalus</name>
    <name type="common">Senegal bichir</name>
    <dbReference type="NCBI Taxonomy" id="55291"/>
    <lineage>
        <taxon>Eukaryota</taxon>
        <taxon>Metazoa</taxon>
        <taxon>Chordata</taxon>
        <taxon>Craniata</taxon>
        <taxon>Vertebrata</taxon>
        <taxon>Euteleostomi</taxon>
        <taxon>Actinopterygii</taxon>
        <taxon>Polypteriformes</taxon>
        <taxon>Polypteridae</taxon>
        <taxon>Polypterus</taxon>
    </lineage>
</organism>
<dbReference type="PRINTS" id="PR00258">
    <property type="entry name" value="SPERACTRCPTR"/>
</dbReference>
<feature type="region of interest" description="Disordered" evidence="10">
    <location>
        <begin position="20"/>
        <end position="55"/>
    </location>
</feature>
<feature type="domain" description="SRCR" evidence="11">
    <location>
        <begin position="156"/>
        <end position="253"/>
    </location>
</feature>
<keyword evidence="13" id="KW-1185">Reference proteome</keyword>
<dbReference type="PANTHER" id="PTHR19331:SF468">
    <property type="entry name" value="SCAVENGER RECEPTOR CYSTEINE-RICH TYPE 1 PROTEIN M160"/>
    <property type="match status" value="1"/>
</dbReference>